<evidence type="ECO:0000313" key="2">
    <source>
        <dbReference type="EMBL" id="CAH0481526.1"/>
    </source>
</evidence>
<evidence type="ECO:0008006" key="6">
    <source>
        <dbReference type="Google" id="ProtNLM"/>
    </source>
</evidence>
<reference evidence="2 4" key="1">
    <citation type="submission" date="2021-11" db="EMBL/GenBank/DDBJ databases">
        <authorList>
            <person name="Islam A."/>
            <person name="Islam S."/>
            <person name="Flora M.S."/>
            <person name="Rahman M."/>
            <person name="Ziaur R.M."/>
            <person name="Epstein J.H."/>
            <person name="Hassan M."/>
            <person name="Klassen M."/>
            <person name="Woodard K."/>
            <person name="Webb A."/>
            <person name="Webby R.J."/>
            <person name="El Zowalaty M.E."/>
        </authorList>
    </citation>
    <scope>NUCLEOTIDE SEQUENCE</scope>
    <source>
        <strain evidence="3">Pbs1</strain>
        <strain evidence="2">Pbs3</strain>
    </source>
</reference>
<evidence type="ECO:0000313" key="3">
    <source>
        <dbReference type="EMBL" id="CAH0513430.1"/>
    </source>
</evidence>
<sequence length="149" mass="16034">MSDVVVPSFFPTSTEIAGGIQWVKQHPVVVTAAAAAATAVSVFTYLKATTEDEMELKPSSILSPRSKQNETNDRCSSTASDASTPSRDRILSPCNLSSIELDTDVDVKMNDTTMGKKEVEGDMNEGDGGTGSPQWGWYVSTTPPEDYYT</sequence>
<evidence type="ECO:0000313" key="5">
    <source>
        <dbReference type="Proteomes" id="UP001160483"/>
    </source>
</evidence>
<gene>
    <name evidence="3" type="ORF">PBS001_LOCUS243</name>
    <name evidence="2" type="ORF">PBS003_LOCUS8131</name>
</gene>
<comment type="caution">
    <text evidence="2">The sequence shown here is derived from an EMBL/GenBank/DDBJ whole genome shotgun (WGS) entry which is preliminary data.</text>
</comment>
<organism evidence="2 5">
    <name type="scientific">Peronospora belbahrii</name>
    <dbReference type="NCBI Taxonomy" id="622444"/>
    <lineage>
        <taxon>Eukaryota</taxon>
        <taxon>Sar</taxon>
        <taxon>Stramenopiles</taxon>
        <taxon>Oomycota</taxon>
        <taxon>Peronosporomycetes</taxon>
        <taxon>Peronosporales</taxon>
        <taxon>Peronosporaceae</taxon>
        <taxon>Peronospora</taxon>
    </lineage>
</organism>
<protein>
    <recommendedName>
        <fullName evidence="6">Transmembrane protein</fullName>
    </recommendedName>
</protein>
<feature type="region of interest" description="Disordered" evidence="1">
    <location>
        <begin position="107"/>
        <end position="149"/>
    </location>
</feature>
<dbReference type="Proteomes" id="UP001158986">
    <property type="component" value="Unassembled WGS sequence"/>
</dbReference>
<evidence type="ECO:0000313" key="4">
    <source>
        <dbReference type="Proteomes" id="UP001158986"/>
    </source>
</evidence>
<feature type="region of interest" description="Disordered" evidence="1">
    <location>
        <begin position="52"/>
        <end position="95"/>
    </location>
</feature>
<dbReference type="Proteomes" id="UP001160483">
    <property type="component" value="Unassembled WGS sequence"/>
</dbReference>
<dbReference type="EMBL" id="CAKKTJ010000329">
    <property type="protein sequence ID" value="CAH0481526.1"/>
    <property type="molecule type" value="Genomic_DNA"/>
</dbReference>
<proteinExistence type="predicted"/>
<name>A0AAU9LNH5_9STRA</name>
<accession>A0AAU9LNH5</accession>
<keyword evidence="4" id="KW-1185">Reference proteome</keyword>
<dbReference type="AlphaFoldDB" id="A0AAU9LNH5"/>
<feature type="compositionally biased region" description="Basic and acidic residues" evidence="1">
    <location>
        <begin position="107"/>
        <end position="120"/>
    </location>
</feature>
<feature type="compositionally biased region" description="Polar residues" evidence="1">
    <location>
        <begin position="74"/>
        <end position="85"/>
    </location>
</feature>
<evidence type="ECO:0000256" key="1">
    <source>
        <dbReference type="SAM" id="MobiDB-lite"/>
    </source>
</evidence>
<dbReference type="EMBL" id="CAKLCB010000012">
    <property type="protein sequence ID" value="CAH0513430.1"/>
    <property type="molecule type" value="Genomic_DNA"/>
</dbReference>